<protein>
    <submittedName>
        <fullName evidence="2">Uncharacterized protein</fullName>
    </submittedName>
</protein>
<evidence type="ECO:0000256" key="1">
    <source>
        <dbReference type="SAM" id="MobiDB-lite"/>
    </source>
</evidence>
<sequence>MARSRPRPSGWLTRTMGCSPSSYIRTRGASLTFCSPGTRPIPRYNPRVICVRSSKISRWIAGSRWRWCSRASRRRRTMRSGFTRSRSSRTTRARS</sequence>
<dbReference type="EMBL" id="KR029585">
    <property type="protein sequence ID" value="AKH46588.1"/>
    <property type="molecule type" value="Genomic_DNA"/>
</dbReference>
<accession>A0A0F7L506</accession>
<proteinExistence type="predicted"/>
<evidence type="ECO:0000313" key="2">
    <source>
        <dbReference type="EMBL" id="AKH46588.1"/>
    </source>
</evidence>
<feature type="region of interest" description="Disordered" evidence="1">
    <location>
        <begin position="73"/>
        <end position="95"/>
    </location>
</feature>
<feature type="compositionally biased region" description="Basic residues" evidence="1">
    <location>
        <begin position="86"/>
        <end position="95"/>
    </location>
</feature>
<organism evidence="2">
    <name type="scientific">uncultured marine virus</name>
    <dbReference type="NCBI Taxonomy" id="186617"/>
    <lineage>
        <taxon>Viruses</taxon>
        <taxon>environmental samples</taxon>
    </lineage>
</organism>
<name>A0A0F7L506_9VIRU</name>
<reference evidence="2" key="2">
    <citation type="submission" date="2015-03" db="EMBL/GenBank/DDBJ databases">
        <authorList>
            <person name="Chow C.-E.T."/>
            <person name="Winget D.M."/>
            <person name="White R.A.III."/>
            <person name="Hallam S.J."/>
            <person name="Suttle C.A."/>
        </authorList>
    </citation>
    <scope>NUCLEOTIDE SEQUENCE</scope>
    <source>
        <strain evidence="2">Anoxic2_1</strain>
    </source>
</reference>
<reference evidence="2" key="1">
    <citation type="journal article" date="2015" name="Front. Microbiol.">
        <title>Combining genomic sequencing methods to explore viral diversity and reveal potential virus-host interactions.</title>
        <authorList>
            <person name="Chow C.E."/>
            <person name="Winget D.M."/>
            <person name="White R.A.III."/>
            <person name="Hallam S.J."/>
            <person name="Suttle C.A."/>
        </authorList>
    </citation>
    <scope>NUCLEOTIDE SEQUENCE</scope>
    <source>
        <strain evidence="2">Anoxic2_1</strain>
    </source>
</reference>